<keyword evidence="2" id="KW-0812">Transmembrane</keyword>
<keyword evidence="2" id="KW-1133">Transmembrane helix</keyword>
<dbReference type="SUPFAM" id="SSF56112">
    <property type="entry name" value="Protein kinase-like (PK-like)"/>
    <property type="match status" value="1"/>
</dbReference>
<evidence type="ECO:0000256" key="2">
    <source>
        <dbReference type="SAM" id="Phobius"/>
    </source>
</evidence>
<dbReference type="EMBL" id="CM000780">
    <property type="protein sequence ID" value="AQK53358.1"/>
    <property type="molecule type" value="Genomic_DNA"/>
</dbReference>
<keyword evidence="4" id="KW-0418">Kinase</keyword>
<dbReference type="GO" id="GO:0004672">
    <property type="term" value="F:protein kinase activity"/>
    <property type="evidence" value="ECO:0007669"/>
    <property type="project" value="InterPro"/>
</dbReference>
<dbReference type="AlphaFoldDB" id="A0A1D6Q490"/>
<evidence type="ECO:0000259" key="3">
    <source>
        <dbReference type="PROSITE" id="PS50011"/>
    </source>
</evidence>
<reference evidence="4" key="1">
    <citation type="submission" date="2015-12" db="EMBL/GenBank/DDBJ databases">
        <title>Update maize B73 reference genome by single molecule sequencing technologies.</title>
        <authorList>
            <consortium name="Maize Genome Sequencing Project"/>
            <person name="Ware D."/>
        </authorList>
    </citation>
    <scope>NUCLEOTIDE SEQUENCE</scope>
    <source>
        <tissue evidence="4">Seedling</tissue>
    </source>
</reference>
<dbReference type="InterPro" id="IPR008271">
    <property type="entry name" value="Ser/Thr_kinase_AS"/>
</dbReference>
<dbReference type="EMBL" id="CM000780">
    <property type="protein sequence ID" value="AQK53384.1"/>
    <property type="molecule type" value="Genomic_DNA"/>
</dbReference>
<dbReference type="Gene3D" id="1.10.510.10">
    <property type="entry name" value="Transferase(Phosphotransferase) domain 1"/>
    <property type="match status" value="1"/>
</dbReference>
<evidence type="ECO:0000313" key="4">
    <source>
        <dbReference type="EMBL" id="AQK53357.1"/>
    </source>
</evidence>
<sequence length="95" mass="10973">MHELRLIHTDLKPENILLVSPEYIKVPDYKVYLVLLYLIHLPKIYLVLCLFFYCVLVAGVEKYGTDPLFSFARSHPNPQRRGPITSSCPSLVLSR</sequence>
<dbReference type="InterPro" id="IPR000719">
    <property type="entry name" value="Prot_kinase_dom"/>
</dbReference>
<name>A0A1D6Q490_MAIZE</name>
<evidence type="ECO:0000256" key="1">
    <source>
        <dbReference type="SAM" id="MobiDB-lite"/>
    </source>
</evidence>
<feature type="domain" description="Protein kinase" evidence="3">
    <location>
        <begin position="1"/>
        <end position="95"/>
    </location>
</feature>
<protein>
    <submittedName>
        <fullName evidence="4">Serine/threonine-protein kinase AFC2</fullName>
    </submittedName>
</protein>
<dbReference type="GO" id="GO:0005524">
    <property type="term" value="F:ATP binding"/>
    <property type="evidence" value="ECO:0007669"/>
    <property type="project" value="InterPro"/>
</dbReference>
<dbReference type="PROSITE" id="PS00108">
    <property type="entry name" value="PROTEIN_KINASE_ST"/>
    <property type="match status" value="1"/>
</dbReference>
<keyword evidence="2" id="KW-0472">Membrane</keyword>
<keyword evidence="4" id="KW-0808">Transferase</keyword>
<proteinExistence type="predicted"/>
<gene>
    <name evidence="4" type="ORF">ZEAMMB73_Zm00001d050970</name>
</gene>
<dbReference type="EMBL" id="CM000780">
    <property type="protein sequence ID" value="AQK53357.1"/>
    <property type="molecule type" value="Genomic_DNA"/>
</dbReference>
<dbReference type="InterPro" id="IPR011009">
    <property type="entry name" value="Kinase-like_dom_sf"/>
</dbReference>
<dbReference type="PROSITE" id="PS50011">
    <property type="entry name" value="PROTEIN_KINASE_DOM"/>
    <property type="match status" value="1"/>
</dbReference>
<accession>A0A1D6Q490</accession>
<feature type="transmembrane region" description="Helical" evidence="2">
    <location>
        <begin position="31"/>
        <end position="60"/>
    </location>
</feature>
<organism evidence="4">
    <name type="scientific">Zea mays</name>
    <name type="common">Maize</name>
    <dbReference type="NCBI Taxonomy" id="4577"/>
    <lineage>
        <taxon>Eukaryota</taxon>
        <taxon>Viridiplantae</taxon>
        <taxon>Streptophyta</taxon>
        <taxon>Embryophyta</taxon>
        <taxon>Tracheophyta</taxon>
        <taxon>Spermatophyta</taxon>
        <taxon>Magnoliopsida</taxon>
        <taxon>Liliopsida</taxon>
        <taxon>Poales</taxon>
        <taxon>Poaceae</taxon>
        <taxon>PACMAD clade</taxon>
        <taxon>Panicoideae</taxon>
        <taxon>Andropogonodae</taxon>
        <taxon>Andropogoneae</taxon>
        <taxon>Tripsacinae</taxon>
        <taxon>Zea</taxon>
    </lineage>
</organism>
<feature type="region of interest" description="Disordered" evidence="1">
    <location>
        <begin position="74"/>
        <end position="95"/>
    </location>
</feature>